<organism evidence="1">
    <name type="scientific">marine sediment metagenome</name>
    <dbReference type="NCBI Taxonomy" id="412755"/>
    <lineage>
        <taxon>unclassified sequences</taxon>
        <taxon>metagenomes</taxon>
        <taxon>ecological metagenomes</taxon>
    </lineage>
</organism>
<feature type="non-terminal residue" evidence="1">
    <location>
        <position position="79"/>
    </location>
</feature>
<sequence length="79" mass="8640">MEIKEVVPKAAASKLFNGKQEVRIVPIADIQYGAQGCDVDLLKEKVKWAMGEGAYFLGLGDYTDVASPGQRKQLSQINL</sequence>
<comment type="caution">
    <text evidence="1">The sequence shown here is derived from an EMBL/GenBank/DDBJ whole genome shotgun (WGS) entry which is preliminary data.</text>
</comment>
<accession>X0Y3D3</accession>
<dbReference type="EMBL" id="BARS01055935">
    <property type="protein sequence ID" value="GAG50230.1"/>
    <property type="molecule type" value="Genomic_DNA"/>
</dbReference>
<evidence type="ECO:0000313" key="1">
    <source>
        <dbReference type="EMBL" id="GAG50230.1"/>
    </source>
</evidence>
<reference evidence="1" key="1">
    <citation type="journal article" date="2014" name="Front. Microbiol.">
        <title>High frequency of phylogenetically diverse reductive dehalogenase-homologous genes in deep subseafloor sedimentary metagenomes.</title>
        <authorList>
            <person name="Kawai M."/>
            <person name="Futagami T."/>
            <person name="Toyoda A."/>
            <person name="Takaki Y."/>
            <person name="Nishi S."/>
            <person name="Hori S."/>
            <person name="Arai W."/>
            <person name="Tsubouchi T."/>
            <person name="Morono Y."/>
            <person name="Uchiyama I."/>
            <person name="Ito T."/>
            <person name="Fujiyama A."/>
            <person name="Inagaki F."/>
            <person name="Takami H."/>
        </authorList>
    </citation>
    <scope>NUCLEOTIDE SEQUENCE</scope>
    <source>
        <strain evidence="1">Expedition CK06-06</strain>
    </source>
</reference>
<proteinExistence type="predicted"/>
<protein>
    <submittedName>
        <fullName evidence="1">Uncharacterized protein</fullName>
    </submittedName>
</protein>
<name>X0Y3D3_9ZZZZ</name>
<dbReference type="AlphaFoldDB" id="X0Y3D3"/>
<gene>
    <name evidence="1" type="ORF">S01H1_82499</name>
</gene>